<accession>A0A938Y6D0</accession>
<dbReference type="Proteomes" id="UP000663791">
    <property type="component" value="Unassembled WGS sequence"/>
</dbReference>
<keyword evidence="2" id="KW-0812">Transmembrane</keyword>
<gene>
    <name evidence="3" type="ORF">JK386_00265</name>
</gene>
<dbReference type="AlphaFoldDB" id="A0A938Y6D0"/>
<dbReference type="RefSeq" id="WP_205289649.1">
    <property type="nucleotide sequence ID" value="NZ_CP074406.1"/>
</dbReference>
<evidence type="ECO:0000256" key="2">
    <source>
        <dbReference type="SAM" id="Phobius"/>
    </source>
</evidence>
<protein>
    <submittedName>
        <fullName evidence="3">Uncharacterized protein</fullName>
    </submittedName>
</protein>
<evidence type="ECO:0000256" key="1">
    <source>
        <dbReference type="SAM" id="MobiDB-lite"/>
    </source>
</evidence>
<evidence type="ECO:0000313" key="3">
    <source>
        <dbReference type="EMBL" id="MBM9458331.1"/>
    </source>
</evidence>
<feature type="compositionally biased region" description="Low complexity" evidence="1">
    <location>
        <begin position="157"/>
        <end position="166"/>
    </location>
</feature>
<evidence type="ECO:0000313" key="4">
    <source>
        <dbReference type="Proteomes" id="UP000663791"/>
    </source>
</evidence>
<reference evidence="3" key="1">
    <citation type="submission" date="2021-01" db="EMBL/GenBank/DDBJ databases">
        <title>Novel species in genus Nocardioides.</title>
        <authorList>
            <person name="Zhang G."/>
        </authorList>
    </citation>
    <scope>NUCLEOTIDE SEQUENCE</scope>
    <source>
        <strain evidence="3">Zg-536</strain>
    </source>
</reference>
<name>A0A938Y6D0_9ACTN</name>
<organism evidence="3 4">
    <name type="scientific">Nocardioides faecalis</name>
    <dbReference type="NCBI Taxonomy" id="2803858"/>
    <lineage>
        <taxon>Bacteria</taxon>
        <taxon>Bacillati</taxon>
        <taxon>Actinomycetota</taxon>
        <taxon>Actinomycetes</taxon>
        <taxon>Propionibacteriales</taxon>
        <taxon>Nocardioidaceae</taxon>
        <taxon>Nocardioides</taxon>
    </lineage>
</organism>
<sequence>MDEKRHDVEAAEAARALETIAATRHEVAARVGSPPHYYTKVAAAGAILCLAQPLDSRTRFFVTLIALIPLGWAIRSYSRHTGTWTMATLREKGAWMAWLIIGVMLAALTSAMITQNLVASVVGALVILLVVPVVGPRWDAAWVRSLTPEESAERSAEGSAEGAAEGSAEDTVEETP</sequence>
<keyword evidence="4" id="KW-1185">Reference proteome</keyword>
<dbReference type="EMBL" id="JAERTX010000001">
    <property type="protein sequence ID" value="MBM9458331.1"/>
    <property type="molecule type" value="Genomic_DNA"/>
</dbReference>
<feature type="transmembrane region" description="Helical" evidence="2">
    <location>
        <begin position="117"/>
        <end position="135"/>
    </location>
</feature>
<feature type="transmembrane region" description="Helical" evidence="2">
    <location>
        <begin position="94"/>
        <end position="111"/>
    </location>
</feature>
<keyword evidence="2" id="KW-1133">Transmembrane helix</keyword>
<proteinExistence type="predicted"/>
<comment type="caution">
    <text evidence="3">The sequence shown here is derived from an EMBL/GenBank/DDBJ whole genome shotgun (WGS) entry which is preliminary data.</text>
</comment>
<feature type="region of interest" description="Disordered" evidence="1">
    <location>
        <begin position="148"/>
        <end position="176"/>
    </location>
</feature>
<keyword evidence="2" id="KW-0472">Membrane</keyword>
<feature type="compositionally biased region" description="Acidic residues" evidence="1">
    <location>
        <begin position="167"/>
        <end position="176"/>
    </location>
</feature>